<dbReference type="GO" id="GO:0003677">
    <property type="term" value="F:DNA binding"/>
    <property type="evidence" value="ECO:0007669"/>
    <property type="project" value="UniProtKB-KW"/>
</dbReference>
<comment type="caution">
    <text evidence="5">The sequence shown here is derived from an EMBL/GenBank/DDBJ whole genome shotgun (WGS) entry which is preliminary data.</text>
</comment>
<dbReference type="PANTHER" id="PTHR42756:SF1">
    <property type="entry name" value="TRANSCRIPTIONAL REPRESSOR OF EMRAB OPERON"/>
    <property type="match status" value="1"/>
</dbReference>
<dbReference type="eggNOG" id="COG1846">
    <property type="taxonomic scope" value="Bacteria"/>
</dbReference>
<dbReference type="Proteomes" id="UP000004095">
    <property type="component" value="Unassembled WGS sequence"/>
</dbReference>
<name>A1ZT26_MICM2</name>
<dbReference type="SMART" id="SM00347">
    <property type="entry name" value="HTH_MARR"/>
    <property type="match status" value="1"/>
</dbReference>
<dbReference type="InterPro" id="IPR036388">
    <property type="entry name" value="WH-like_DNA-bd_sf"/>
</dbReference>
<accession>A1ZT26</accession>
<sequence length="141" mass="16458">MPFKVNESIAYLLTQNAKRTRAHFARLMKEHQLDFGQAGWIVLSRLWEEDGLTQQEISKRACVAKPNISNYCEQLEQTNYIVRIQDDKDKRNYRIYLTRKGKEAESLSCALSQQAHREMCTGLNDEEITQLKHLLIKMLNG</sequence>
<keyword evidence="6" id="KW-1185">Reference proteome</keyword>
<dbReference type="OrthoDB" id="996843at2"/>
<keyword evidence="3" id="KW-0804">Transcription</keyword>
<dbReference type="RefSeq" id="WP_002700928.1">
    <property type="nucleotide sequence ID" value="NZ_AAWS01000034.1"/>
</dbReference>
<dbReference type="PANTHER" id="PTHR42756">
    <property type="entry name" value="TRANSCRIPTIONAL REGULATOR, MARR"/>
    <property type="match status" value="1"/>
</dbReference>
<gene>
    <name evidence="5" type="ORF">M23134_07011</name>
</gene>
<evidence type="ECO:0000313" key="6">
    <source>
        <dbReference type="Proteomes" id="UP000004095"/>
    </source>
</evidence>
<reference evidence="5 6" key="1">
    <citation type="submission" date="2007-01" db="EMBL/GenBank/DDBJ databases">
        <authorList>
            <person name="Haygood M."/>
            <person name="Podell S."/>
            <person name="Anderson C."/>
            <person name="Hopkinson B."/>
            <person name="Roe K."/>
            <person name="Barbeau K."/>
            <person name="Gaasterland T."/>
            <person name="Ferriera S."/>
            <person name="Johnson J."/>
            <person name="Kravitz S."/>
            <person name="Beeson K."/>
            <person name="Sutton G."/>
            <person name="Rogers Y.-H."/>
            <person name="Friedman R."/>
            <person name="Frazier M."/>
            <person name="Venter J.C."/>
        </authorList>
    </citation>
    <scope>NUCLEOTIDE SEQUENCE [LARGE SCALE GENOMIC DNA]</scope>
    <source>
        <strain evidence="5 6">ATCC 23134</strain>
    </source>
</reference>
<dbReference type="Pfam" id="PF01047">
    <property type="entry name" value="MarR"/>
    <property type="match status" value="1"/>
</dbReference>
<dbReference type="SUPFAM" id="SSF46785">
    <property type="entry name" value="Winged helix' DNA-binding domain"/>
    <property type="match status" value="1"/>
</dbReference>
<proteinExistence type="predicted"/>
<evidence type="ECO:0000256" key="2">
    <source>
        <dbReference type="ARBA" id="ARBA00023125"/>
    </source>
</evidence>
<dbReference type="GO" id="GO:0003700">
    <property type="term" value="F:DNA-binding transcription factor activity"/>
    <property type="evidence" value="ECO:0007669"/>
    <property type="project" value="InterPro"/>
</dbReference>
<dbReference type="EMBL" id="AAWS01000034">
    <property type="protein sequence ID" value="EAY26416.1"/>
    <property type="molecule type" value="Genomic_DNA"/>
</dbReference>
<dbReference type="InterPro" id="IPR036390">
    <property type="entry name" value="WH_DNA-bd_sf"/>
</dbReference>
<dbReference type="Gene3D" id="1.10.10.10">
    <property type="entry name" value="Winged helix-like DNA-binding domain superfamily/Winged helix DNA-binding domain"/>
    <property type="match status" value="1"/>
</dbReference>
<dbReference type="AlphaFoldDB" id="A1ZT26"/>
<protein>
    <submittedName>
        <fullName evidence="5">MarR family transcriptional regulator, putative</fullName>
    </submittedName>
</protein>
<evidence type="ECO:0000313" key="5">
    <source>
        <dbReference type="EMBL" id="EAY26416.1"/>
    </source>
</evidence>
<keyword evidence="1" id="KW-0805">Transcription regulation</keyword>
<organism evidence="5 6">
    <name type="scientific">Microscilla marina ATCC 23134</name>
    <dbReference type="NCBI Taxonomy" id="313606"/>
    <lineage>
        <taxon>Bacteria</taxon>
        <taxon>Pseudomonadati</taxon>
        <taxon>Bacteroidota</taxon>
        <taxon>Cytophagia</taxon>
        <taxon>Cytophagales</taxon>
        <taxon>Microscillaceae</taxon>
        <taxon>Microscilla</taxon>
    </lineage>
</organism>
<keyword evidence="2" id="KW-0238">DNA-binding</keyword>
<dbReference type="PRINTS" id="PR00598">
    <property type="entry name" value="HTHMARR"/>
</dbReference>
<evidence type="ECO:0000259" key="4">
    <source>
        <dbReference type="PROSITE" id="PS50995"/>
    </source>
</evidence>
<evidence type="ECO:0000256" key="1">
    <source>
        <dbReference type="ARBA" id="ARBA00023015"/>
    </source>
</evidence>
<dbReference type="PROSITE" id="PS50995">
    <property type="entry name" value="HTH_MARR_2"/>
    <property type="match status" value="1"/>
</dbReference>
<evidence type="ECO:0000256" key="3">
    <source>
        <dbReference type="ARBA" id="ARBA00023163"/>
    </source>
</evidence>
<feature type="domain" description="HTH marR-type" evidence="4">
    <location>
        <begin position="6"/>
        <end position="140"/>
    </location>
</feature>
<dbReference type="InterPro" id="IPR000835">
    <property type="entry name" value="HTH_MarR-typ"/>
</dbReference>